<gene>
    <name evidence="2" type="ORF">SD72_08610</name>
</gene>
<dbReference type="OrthoDB" id="3298527at2"/>
<dbReference type="AlphaFoldDB" id="A0A0D0H637"/>
<keyword evidence="1" id="KW-1133">Transmembrane helix</keyword>
<comment type="caution">
    <text evidence="2">The sequence shown here is derived from an EMBL/GenBank/DDBJ whole genome shotgun (WGS) entry which is preliminary data.</text>
</comment>
<dbReference type="Proteomes" id="UP000032120">
    <property type="component" value="Unassembled WGS sequence"/>
</dbReference>
<feature type="transmembrane region" description="Helical" evidence="1">
    <location>
        <begin position="163"/>
        <end position="181"/>
    </location>
</feature>
<evidence type="ECO:0000313" key="3">
    <source>
        <dbReference type="Proteomes" id="UP000032120"/>
    </source>
</evidence>
<accession>A0A0D0H637</accession>
<dbReference type="RefSeq" id="WP_042544028.1">
    <property type="nucleotide sequence ID" value="NZ_JXSQ01000009.1"/>
</dbReference>
<keyword evidence="3" id="KW-1185">Reference proteome</keyword>
<feature type="transmembrane region" description="Helical" evidence="1">
    <location>
        <begin position="69"/>
        <end position="95"/>
    </location>
</feature>
<protein>
    <submittedName>
        <fullName evidence="2">Uncharacterized protein</fullName>
    </submittedName>
</protein>
<dbReference type="EMBL" id="JXSQ01000009">
    <property type="protein sequence ID" value="KIP52595.1"/>
    <property type="molecule type" value="Genomic_DNA"/>
</dbReference>
<feature type="transmembrane region" description="Helical" evidence="1">
    <location>
        <begin position="188"/>
        <end position="209"/>
    </location>
</feature>
<sequence length="215" mass="22174">MSLPPPRAHAQPLRQQPIAGEYGGSVAAGWRQLTVWGRAWRVAAGMLAALVAGRALQNLIVWQWLGNGYYLPGLATLIISLLLPVIVCAALAAVLQRWLARFQPLTQVALFGASACVGAVLLNALLWSPMLLSGASQGTGGCGAAGACFEQFWQMTVLFAGRSLPILIVAALGYGLALASLAPRGRWLALAAAVVAALLGAWAVVGTLVRAGGAG</sequence>
<keyword evidence="1" id="KW-0472">Membrane</keyword>
<name>A0A0D0H637_9MICO</name>
<feature type="transmembrane region" description="Helical" evidence="1">
    <location>
        <begin position="107"/>
        <end position="127"/>
    </location>
</feature>
<reference evidence="2 3" key="1">
    <citation type="submission" date="2015-01" db="EMBL/GenBank/DDBJ databases">
        <title>Draft genome sequence of Leucobacter komagatae strain VKM ST2845.</title>
        <authorList>
            <person name="Karlyshev A.V."/>
            <person name="Kudryashova E.B."/>
        </authorList>
    </citation>
    <scope>NUCLEOTIDE SEQUENCE [LARGE SCALE GENOMIC DNA]</scope>
    <source>
        <strain evidence="2 3">VKM ST2845</strain>
    </source>
</reference>
<organism evidence="2 3">
    <name type="scientific">Leucobacter komagatae</name>
    <dbReference type="NCBI Taxonomy" id="55969"/>
    <lineage>
        <taxon>Bacteria</taxon>
        <taxon>Bacillati</taxon>
        <taxon>Actinomycetota</taxon>
        <taxon>Actinomycetes</taxon>
        <taxon>Micrococcales</taxon>
        <taxon>Microbacteriaceae</taxon>
        <taxon>Leucobacter</taxon>
    </lineage>
</organism>
<evidence type="ECO:0000313" key="2">
    <source>
        <dbReference type="EMBL" id="KIP52595.1"/>
    </source>
</evidence>
<proteinExistence type="predicted"/>
<evidence type="ECO:0000256" key="1">
    <source>
        <dbReference type="SAM" id="Phobius"/>
    </source>
</evidence>
<keyword evidence="1" id="KW-0812">Transmembrane</keyword>